<dbReference type="OrthoDB" id="445556at2759"/>
<gene>
    <name evidence="3" type="ORF">J056_004025</name>
</gene>
<dbReference type="AlphaFoldDB" id="R9AHV8"/>
<dbReference type="KEGG" id="wic:J056_004025"/>
<dbReference type="Proteomes" id="UP000014064">
    <property type="component" value="Unassembled WGS sequence"/>
</dbReference>
<evidence type="ECO:0000256" key="1">
    <source>
        <dbReference type="SAM" id="MobiDB-lite"/>
    </source>
</evidence>
<dbReference type="PANTHER" id="PTHR24074">
    <property type="entry name" value="CO-CHAPERONE PROTEIN DJLA"/>
    <property type="match status" value="1"/>
</dbReference>
<dbReference type="Gene3D" id="1.10.287.110">
    <property type="entry name" value="DnaJ domain"/>
    <property type="match status" value="1"/>
</dbReference>
<dbReference type="Pfam" id="PF00226">
    <property type="entry name" value="DnaJ"/>
    <property type="match status" value="1"/>
</dbReference>
<keyword evidence="4" id="KW-1185">Reference proteome</keyword>
<dbReference type="SMART" id="SM00271">
    <property type="entry name" value="DnaJ"/>
    <property type="match status" value="1"/>
</dbReference>
<dbReference type="RefSeq" id="XP_009267509.1">
    <property type="nucleotide sequence ID" value="XM_009269234.1"/>
</dbReference>
<evidence type="ECO:0000259" key="2">
    <source>
        <dbReference type="PROSITE" id="PS50076"/>
    </source>
</evidence>
<dbReference type="InterPro" id="IPR036869">
    <property type="entry name" value="J_dom_sf"/>
</dbReference>
<accession>R9AHV8</accession>
<protein>
    <submittedName>
        <fullName evidence="3">DnaJ-like protein subfamily B member 3</fullName>
    </submittedName>
</protein>
<dbReference type="InterPro" id="IPR050817">
    <property type="entry name" value="DjlA_DnaK_co-chaperone"/>
</dbReference>
<organism evidence="3 4">
    <name type="scientific">Wallemia ichthyophaga (strain EXF-994 / CBS 113033)</name>
    <dbReference type="NCBI Taxonomy" id="1299270"/>
    <lineage>
        <taxon>Eukaryota</taxon>
        <taxon>Fungi</taxon>
        <taxon>Dikarya</taxon>
        <taxon>Basidiomycota</taxon>
        <taxon>Wallemiomycotina</taxon>
        <taxon>Wallemiomycetes</taxon>
        <taxon>Wallemiales</taxon>
        <taxon>Wallemiaceae</taxon>
        <taxon>Wallemia</taxon>
    </lineage>
</organism>
<dbReference type="PRINTS" id="PR00625">
    <property type="entry name" value="JDOMAIN"/>
</dbReference>
<feature type="domain" description="J" evidence="2">
    <location>
        <begin position="3"/>
        <end position="78"/>
    </location>
</feature>
<feature type="region of interest" description="Disordered" evidence="1">
    <location>
        <begin position="167"/>
        <end position="218"/>
    </location>
</feature>
<dbReference type="PROSITE" id="PS50076">
    <property type="entry name" value="DNAJ_2"/>
    <property type="match status" value="1"/>
</dbReference>
<reference evidence="4" key="1">
    <citation type="journal article" date="2013" name="BMC Genomics">
        <title>Genome and transcriptome sequencing of the halophilic fungus Wallemia ichthyophaga: haloadaptations present and absent.</title>
        <authorList>
            <person name="Zajc J."/>
            <person name="Liu Y."/>
            <person name="Dai W."/>
            <person name="Yang Z."/>
            <person name="Hu J."/>
            <person name="Gostincar C."/>
            <person name="Gunde-Cimerman N."/>
        </authorList>
    </citation>
    <scope>NUCLEOTIDE SEQUENCE [LARGE SCALE GENOMIC DNA]</scope>
    <source>
        <strain evidence="4">EXF-994 / CBS 113033</strain>
    </source>
</reference>
<feature type="compositionally biased region" description="Low complexity" evidence="1">
    <location>
        <begin position="177"/>
        <end position="217"/>
    </location>
</feature>
<dbReference type="CDD" id="cd06257">
    <property type="entry name" value="DnaJ"/>
    <property type="match status" value="1"/>
</dbReference>
<dbReference type="STRING" id="1299270.R9AHV8"/>
<dbReference type="GeneID" id="20376977"/>
<dbReference type="SUPFAM" id="SSF46565">
    <property type="entry name" value="Chaperone J-domain"/>
    <property type="match status" value="1"/>
</dbReference>
<dbReference type="OMA" id="DKNPEHK"/>
<sequence>MADPFQVLELPKTASQGEIRKQYLKLARQHHPDKVHDSQKPQAEESFRQISVAYETLTQPPSERSSSSHSQAYADPFSMFDQLFAQMRSSSGFFNDPFFGGDSMGGDSFFADPFTAPSHRRRDPFADMMGGGGFMGMGMGGMGMPSMMSPGGMGMGRSAGRSISTTVVNGRKETRETNTNSDGSSTTTITTPEGSYQTTQQAQLPQQSSSSSTNSRQFNALPSAYNSYWM</sequence>
<dbReference type="EMBL" id="KE007229">
    <property type="protein sequence ID" value="EOR01789.1"/>
    <property type="molecule type" value="Genomic_DNA"/>
</dbReference>
<name>R9AHV8_WALI9</name>
<dbReference type="eggNOG" id="KOG0715">
    <property type="taxonomic scope" value="Eukaryota"/>
</dbReference>
<dbReference type="InterPro" id="IPR001623">
    <property type="entry name" value="DnaJ_domain"/>
</dbReference>
<proteinExistence type="predicted"/>
<evidence type="ECO:0000313" key="3">
    <source>
        <dbReference type="EMBL" id="EOR01789.1"/>
    </source>
</evidence>
<evidence type="ECO:0000313" key="4">
    <source>
        <dbReference type="Proteomes" id="UP000014064"/>
    </source>
</evidence>
<dbReference type="HOGENOM" id="CLU_1210610_0_0_1"/>